<reference evidence="1" key="1">
    <citation type="submission" date="2007-11" db="EMBL/GenBank/DDBJ databases">
        <title>Biochemical properites of a novel hydrolytic enzyme retrieved from a metagenomic library of tidal flat sediments.</title>
        <authorList>
            <person name="Lee M.-H."/>
            <person name="Song J.K."/>
            <person name="Yoon J.-H."/>
        </authorList>
    </citation>
    <scope>NUCLEOTIDE SEQUENCE</scope>
</reference>
<proteinExistence type="predicted"/>
<dbReference type="EMBL" id="EU285670">
    <property type="protein sequence ID" value="ABY56075.1"/>
    <property type="molecule type" value="Genomic_DNA"/>
</dbReference>
<evidence type="ECO:0008006" key="2">
    <source>
        <dbReference type="Google" id="ProtNLM"/>
    </source>
</evidence>
<dbReference type="AlphaFoldDB" id="B0FB22"/>
<accession>B0FB22</accession>
<dbReference type="InterPro" id="IPR024227">
    <property type="entry name" value="DUF3795"/>
</dbReference>
<dbReference type="Pfam" id="PF12675">
    <property type="entry name" value="DUF3795"/>
    <property type="match status" value="1"/>
</dbReference>
<organism evidence="1">
    <name type="scientific">uncultured bacterium pFosPlaG</name>
    <dbReference type="NCBI Taxonomy" id="491370"/>
    <lineage>
        <taxon>Bacteria</taxon>
        <taxon>environmental samples</taxon>
    </lineage>
</organism>
<sequence length="107" mass="11834">MIAYCGLDCSKCDAHIATIENSPAKRIETAKQWSKMYQHEMSPDQINCDGCKSSGTKFFHCNNCEIRQCCVSKNVENCAACEDYICDTLAGFIKLAPQAGLALESLR</sequence>
<evidence type="ECO:0000313" key="1">
    <source>
        <dbReference type="EMBL" id="ABY56075.1"/>
    </source>
</evidence>
<protein>
    <recommendedName>
        <fullName evidence="2">DUF3795 domain-containing protein</fullName>
    </recommendedName>
</protein>
<name>B0FB22_9BACT</name>